<keyword evidence="3" id="KW-0328">Glycosyltransferase</keyword>
<feature type="transmembrane region" description="Helical" evidence="8">
    <location>
        <begin position="393"/>
        <end position="412"/>
    </location>
</feature>
<dbReference type="GO" id="GO:0009103">
    <property type="term" value="P:lipopolysaccharide biosynthetic process"/>
    <property type="evidence" value="ECO:0007669"/>
    <property type="project" value="UniProtKB-ARBA"/>
</dbReference>
<dbReference type="GO" id="GO:0005886">
    <property type="term" value="C:plasma membrane"/>
    <property type="evidence" value="ECO:0007669"/>
    <property type="project" value="UniProtKB-SubCell"/>
</dbReference>
<keyword evidence="6 8" id="KW-1133">Transmembrane helix</keyword>
<evidence type="ECO:0000256" key="5">
    <source>
        <dbReference type="ARBA" id="ARBA00022692"/>
    </source>
</evidence>
<keyword evidence="7 8" id="KW-0472">Membrane</keyword>
<feature type="transmembrane region" description="Helical" evidence="8">
    <location>
        <begin position="41"/>
        <end position="62"/>
    </location>
</feature>
<evidence type="ECO:0008006" key="11">
    <source>
        <dbReference type="Google" id="ProtNLM"/>
    </source>
</evidence>
<dbReference type="PANTHER" id="PTHR33908:SF11">
    <property type="entry name" value="MEMBRANE PROTEIN"/>
    <property type="match status" value="1"/>
</dbReference>
<comment type="subcellular location">
    <subcellularLocation>
        <location evidence="1">Cell membrane</location>
        <topology evidence="1">Multi-pass membrane protein</topology>
    </subcellularLocation>
</comment>
<dbReference type="Proteomes" id="UP000320390">
    <property type="component" value="Chromosome"/>
</dbReference>
<accession>A0A518EY95</accession>
<feature type="transmembrane region" description="Helical" evidence="8">
    <location>
        <begin position="221"/>
        <end position="244"/>
    </location>
</feature>
<dbReference type="InterPro" id="IPR050297">
    <property type="entry name" value="LipidA_mod_glycosyltrf_83"/>
</dbReference>
<evidence type="ECO:0000256" key="4">
    <source>
        <dbReference type="ARBA" id="ARBA00022679"/>
    </source>
</evidence>
<feature type="transmembrane region" description="Helical" evidence="8">
    <location>
        <begin position="101"/>
        <end position="121"/>
    </location>
</feature>
<evidence type="ECO:0000256" key="8">
    <source>
        <dbReference type="SAM" id="Phobius"/>
    </source>
</evidence>
<feature type="transmembrane region" description="Helical" evidence="8">
    <location>
        <begin position="332"/>
        <end position="350"/>
    </location>
</feature>
<protein>
    <recommendedName>
        <fullName evidence="11">Glycosyltransferase RgtA/B/C/D-like domain-containing protein</fullName>
    </recommendedName>
</protein>
<dbReference type="RefSeq" id="WP_145202794.1">
    <property type="nucleotide sequence ID" value="NZ_CP036434.1"/>
</dbReference>
<feature type="transmembrane region" description="Helical" evidence="8">
    <location>
        <begin position="256"/>
        <end position="276"/>
    </location>
</feature>
<feature type="transmembrane region" description="Helical" evidence="8">
    <location>
        <begin position="362"/>
        <end position="381"/>
    </location>
</feature>
<gene>
    <name evidence="9" type="ORF">Poly30_46170</name>
</gene>
<feature type="transmembrane region" description="Helical" evidence="8">
    <location>
        <begin position="157"/>
        <end position="177"/>
    </location>
</feature>
<sequence>MPVQHIPTIRDAATPVPVEGTEGQIGHGFALNAHSGRRPSVLWPLALLLTLMAAVKLLVLVMPPTAISPNGFPDNEEWRRGMAAHEWITGPLLSPFDYQQGHFQGGTLLTILLVALSYLGFGESPLTMRLPNLLFDGVTVAFLFLLVDRLVSRRAAWVAGVLAAIPSPGYAMVSAIVWASHVEANAFAMALLFVWYRTVFRGRAAGTPAEFSDRASYRSEFLLGVLAGLAIWYHYGLLVWLAVMLLTELARDWRSWIRPAMGVRVLGFLVGLAPWWRYNLANDWEGLGVYGKSASGHFQTELESVQVTFELLVTHFLPHSMYLPAWGGVGPVLEWAFYVVATAAWIAISFQEVRAWRRTGQPTALLAVALYPILWTFLYTFGTFHGQDWWVSGYRYMLPLHPVAWIAISVLFTRLRTRLEIPVVAVAVGVFLTGIVSFLNPAAIRSNLSGPGYIHGSVARLMIYRHGDSPEVLLPALEKAIETRDSEEAEEILFTVGNSLLFQAQARRPPKWARPEQEAEFTLQKEKHVESMRVLAERLPERFRPYFTLLPNSQQRPFGWAQRDLFWKQWKALGQKIPDGAYLN</sequence>
<name>A0A518EY95_9BACT</name>
<keyword evidence="4" id="KW-0808">Transferase</keyword>
<evidence type="ECO:0000313" key="10">
    <source>
        <dbReference type="Proteomes" id="UP000320390"/>
    </source>
</evidence>
<dbReference type="AlphaFoldDB" id="A0A518EY95"/>
<keyword evidence="10" id="KW-1185">Reference proteome</keyword>
<keyword evidence="2" id="KW-1003">Cell membrane</keyword>
<evidence type="ECO:0000313" key="9">
    <source>
        <dbReference type="EMBL" id="QDV09060.1"/>
    </source>
</evidence>
<organism evidence="9 10">
    <name type="scientific">Saltatorellus ferox</name>
    <dbReference type="NCBI Taxonomy" id="2528018"/>
    <lineage>
        <taxon>Bacteria</taxon>
        <taxon>Pseudomonadati</taxon>
        <taxon>Planctomycetota</taxon>
        <taxon>Planctomycetia</taxon>
        <taxon>Planctomycetia incertae sedis</taxon>
        <taxon>Saltatorellus</taxon>
    </lineage>
</organism>
<evidence type="ECO:0000256" key="6">
    <source>
        <dbReference type="ARBA" id="ARBA00022989"/>
    </source>
</evidence>
<dbReference type="PANTHER" id="PTHR33908">
    <property type="entry name" value="MANNOSYLTRANSFERASE YKCB-RELATED"/>
    <property type="match status" value="1"/>
</dbReference>
<evidence type="ECO:0000256" key="3">
    <source>
        <dbReference type="ARBA" id="ARBA00022676"/>
    </source>
</evidence>
<dbReference type="GO" id="GO:0016763">
    <property type="term" value="F:pentosyltransferase activity"/>
    <property type="evidence" value="ECO:0007669"/>
    <property type="project" value="TreeGrafter"/>
</dbReference>
<feature type="transmembrane region" description="Helical" evidence="8">
    <location>
        <begin position="419"/>
        <end position="439"/>
    </location>
</feature>
<evidence type="ECO:0000256" key="1">
    <source>
        <dbReference type="ARBA" id="ARBA00004651"/>
    </source>
</evidence>
<evidence type="ECO:0000256" key="2">
    <source>
        <dbReference type="ARBA" id="ARBA00022475"/>
    </source>
</evidence>
<evidence type="ECO:0000256" key="7">
    <source>
        <dbReference type="ARBA" id="ARBA00023136"/>
    </source>
</evidence>
<dbReference type="EMBL" id="CP036434">
    <property type="protein sequence ID" value="QDV09060.1"/>
    <property type="molecule type" value="Genomic_DNA"/>
</dbReference>
<reference evidence="9 10" key="1">
    <citation type="submission" date="2019-02" db="EMBL/GenBank/DDBJ databases">
        <title>Deep-cultivation of Planctomycetes and their phenomic and genomic characterization uncovers novel biology.</title>
        <authorList>
            <person name="Wiegand S."/>
            <person name="Jogler M."/>
            <person name="Boedeker C."/>
            <person name="Pinto D."/>
            <person name="Vollmers J."/>
            <person name="Rivas-Marin E."/>
            <person name="Kohn T."/>
            <person name="Peeters S.H."/>
            <person name="Heuer A."/>
            <person name="Rast P."/>
            <person name="Oberbeckmann S."/>
            <person name="Bunk B."/>
            <person name="Jeske O."/>
            <person name="Meyerdierks A."/>
            <person name="Storesund J.E."/>
            <person name="Kallscheuer N."/>
            <person name="Luecker S."/>
            <person name="Lage O.M."/>
            <person name="Pohl T."/>
            <person name="Merkel B.J."/>
            <person name="Hornburger P."/>
            <person name="Mueller R.-W."/>
            <person name="Bruemmer F."/>
            <person name="Labrenz M."/>
            <person name="Spormann A.M."/>
            <person name="Op den Camp H."/>
            <person name="Overmann J."/>
            <person name="Amann R."/>
            <person name="Jetten M.S.M."/>
            <person name="Mascher T."/>
            <person name="Medema M.H."/>
            <person name="Devos D.P."/>
            <person name="Kaster A.-K."/>
            <person name="Ovreas L."/>
            <person name="Rohde M."/>
            <person name="Galperin M.Y."/>
            <person name="Jogler C."/>
        </authorList>
    </citation>
    <scope>NUCLEOTIDE SEQUENCE [LARGE SCALE GENOMIC DNA]</scope>
    <source>
        <strain evidence="9 10">Poly30</strain>
    </source>
</reference>
<keyword evidence="5 8" id="KW-0812">Transmembrane</keyword>
<proteinExistence type="predicted"/>